<keyword evidence="6" id="KW-0547">Nucleotide-binding</keyword>
<dbReference type="AlphaFoldDB" id="A0A2M8EJG2"/>
<evidence type="ECO:0000256" key="3">
    <source>
        <dbReference type="ARBA" id="ARBA00021623"/>
    </source>
</evidence>
<dbReference type="SUPFAM" id="SSF56059">
    <property type="entry name" value="Glutathione synthetase ATP-binding domain-like"/>
    <property type="match status" value="1"/>
</dbReference>
<protein>
    <recommendedName>
        <fullName evidence="3">Phosphoenolpyruvate synthase</fullName>
    </recommendedName>
</protein>
<name>A0A2M8EJG2_UNCKA</name>
<evidence type="ECO:0000256" key="2">
    <source>
        <dbReference type="ARBA" id="ARBA00007837"/>
    </source>
</evidence>
<keyword evidence="5" id="KW-0479">Metal-binding</keyword>
<accession>A0A2M8EJG2</accession>
<dbReference type="PANTHER" id="PTHR43030">
    <property type="entry name" value="PHOSPHOENOLPYRUVATE SYNTHASE"/>
    <property type="match status" value="1"/>
</dbReference>
<comment type="similarity">
    <text evidence="2">Belongs to the PEP-utilizing enzyme family.</text>
</comment>
<dbReference type="Proteomes" id="UP000228781">
    <property type="component" value="Unassembled WGS sequence"/>
</dbReference>
<evidence type="ECO:0000256" key="1">
    <source>
        <dbReference type="ARBA" id="ARBA00001946"/>
    </source>
</evidence>
<sequence>RFGRKLDHKPVLVAVVVQKMIQSEVSGVCFTVHPVTKDQDQMLIEACWGLGEILVSGQITPDSYVITKRSFRILDVNNNLQERMIVSGGEKTQAIPVPKFKREKQKLMGAQIGELAKLCIKIEDHFKDPQDVEWALAQGKFHILQSRLITTL</sequence>
<evidence type="ECO:0000313" key="11">
    <source>
        <dbReference type="EMBL" id="PJC22865.1"/>
    </source>
</evidence>
<keyword evidence="4" id="KW-0808">Transferase</keyword>
<dbReference type="InterPro" id="IPR006319">
    <property type="entry name" value="PEP_synth"/>
</dbReference>
<keyword evidence="9" id="KW-0460">Magnesium</keyword>
<comment type="caution">
    <text evidence="11">The sequence shown here is derived from an EMBL/GenBank/DDBJ whole genome shotgun (WGS) entry which is preliminary data.</text>
</comment>
<dbReference type="Pfam" id="PF01326">
    <property type="entry name" value="PPDK_N"/>
    <property type="match status" value="1"/>
</dbReference>
<keyword evidence="8" id="KW-0067">ATP-binding</keyword>
<organism evidence="11 12">
    <name type="scientific">candidate division WWE3 bacterium CG_4_9_14_0_2_um_filter_48_10</name>
    <dbReference type="NCBI Taxonomy" id="1975078"/>
    <lineage>
        <taxon>Bacteria</taxon>
        <taxon>Katanobacteria</taxon>
    </lineage>
</organism>
<comment type="cofactor">
    <cofactor evidence="1">
        <name>Mg(2+)</name>
        <dbReference type="ChEBI" id="CHEBI:18420"/>
    </cofactor>
</comment>
<evidence type="ECO:0000256" key="6">
    <source>
        <dbReference type="ARBA" id="ARBA00022741"/>
    </source>
</evidence>
<dbReference type="GO" id="GO:0005524">
    <property type="term" value="F:ATP binding"/>
    <property type="evidence" value="ECO:0007669"/>
    <property type="project" value="UniProtKB-KW"/>
</dbReference>
<dbReference type="GO" id="GO:0046872">
    <property type="term" value="F:metal ion binding"/>
    <property type="evidence" value="ECO:0007669"/>
    <property type="project" value="UniProtKB-KW"/>
</dbReference>
<evidence type="ECO:0000256" key="5">
    <source>
        <dbReference type="ARBA" id="ARBA00022723"/>
    </source>
</evidence>
<feature type="domain" description="Pyruvate phosphate dikinase AMP/ATP-binding" evidence="10">
    <location>
        <begin position="4"/>
        <end position="151"/>
    </location>
</feature>
<keyword evidence="11" id="KW-0670">Pyruvate</keyword>
<gene>
    <name evidence="11" type="ORF">CO059_01445</name>
</gene>
<evidence type="ECO:0000256" key="7">
    <source>
        <dbReference type="ARBA" id="ARBA00022777"/>
    </source>
</evidence>
<dbReference type="PANTHER" id="PTHR43030:SF1">
    <property type="entry name" value="PHOSPHOENOLPYRUVATE SYNTHASE"/>
    <property type="match status" value="1"/>
</dbReference>
<evidence type="ECO:0000313" key="12">
    <source>
        <dbReference type="Proteomes" id="UP000228781"/>
    </source>
</evidence>
<evidence type="ECO:0000256" key="8">
    <source>
        <dbReference type="ARBA" id="ARBA00022840"/>
    </source>
</evidence>
<dbReference type="EMBL" id="PFSK01000017">
    <property type="protein sequence ID" value="PJC22865.1"/>
    <property type="molecule type" value="Genomic_DNA"/>
</dbReference>
<dbReference type="GO" id="GO:0008986">
    <property type="term" value="F:pyruvate, water dikinase activity"/>
    <property type="evidence" value="ECO:0007669"/>
    <property type="project" value="InterPro"/>
</dbReference>
<keyword evidence="7" id="KW-0418">Kinase</keyword>
<dbReference type="Gene3D" id="3.30.470.20">
    <property type="entry name" value="ATP-grasp fold, B domain"/>
    <property type="match status" value="1"/>
</dbReference>
<feature type="non-terminal residue" evidence="11">
    <location>
        <position position="1"/>
    </location>
</feature>
<evidence type="ECO:0000256" key="9">
    <source>
        <dbReference type="ARBA" id="ARBA00022842"/>
    </source>
</evidence>
<proteinExistence type="inferred from homology"/>
<dbReference type="InterPro" id="IPR002192">
    <property type="entry name" value="PPDK_AMP/ATP-bd"/>
</dbReference>
<reference evidence="12" key="1">
    <citation type="submission" date="2017-09" db="EMBL/GenBank/DDBJ databases">
        <title>Depth-based differentiation of microbial function through sediment-hosted aquifers and enrichment of novel symbionts in the deep terrestrial subsurface.</title>
        <authorList>
            <person name="Probst A.J."/>
            <person name="Ladd B."/>
            <person name="Jarett J.K."/>
            <person name="Geller-Mcgrath D.E."/>
            <person name="Sieber C.M.K."/>
            <person name="Emerson J.B."/>
            <person name="Anantharaman K."/>
            <person name="Thomas B.C."/>
            <person name="Malmstrom R."/>
            <person name="Stieglmeier M."/>
            <person name="Klingl A."/>
            <person name="Woyke T."/>
            <person name="Ryan C.M."/>
            <person name="Banfield J.F."/>
        </authorList>
    </citation>
    <scope>NUCLEOTIDE SEQUENCE [LARGE SCALE GENOMIC DNA]</scope>
</reference>
<evidence type="ECO:0000259" key="10">
    <source>
        <dbReference type="Pfam" id="PF01326"/>
    </source>
</evidence>
<evidence type="ECO:0000256" key="4">
    <source>
        <dbReference type="ARBA" id="ARBA00022679"/>
    </source>
</evidence>